<accession>A0A7J6DQC9</accession>
<protein>
    <recommendedName>
        <fullName evidence="6">NADP-dependent oxidoreductase domain-containing protein</fullName>
    </recommendedName>
</protein>
<dbReference type="Proteomes" id="UP000583929">
    <property type="component" value="Unassembled WGS sequence"/>
</dbReference>
<sequence length="56" mass="6092">MVLSWLLTQDSVVPIPEAKNAEQAAEFAGALGWKLTDEEISELRSLSLEIQPVIGP</sequence>
<dbReference type="Gene3D" id="3.20.20.100">
    <property type="entry name" value="NADP-dependent oxidoreductase domain"/>
    <property type="match status" value="1"/>
</dbReference>
<gene>
    <name evidence="3" type="ORF">F8388_011884</name>
    <name evidence="2" type="ORF">G4B88_000346</name>
    <name evidence="1" type="ORF">G4B88_011522</name>
</gene>
<dbReference type="AlphaFoldDB" id="A0A7J6DQC9"/>
<evidence type="ECO:0000313" key="3">
    <source>
        <dbReference type="EMBL" id="KAF4380962.1"/>
    </source>
</evidence>
<evidence type="ECO:0008006" key="6">
    <source>
        <dbReference type="Google" id="ProtNLM"/>
    </source>
</evidence>
<keyword evidence="5" id="KW-1185">Reference proteome</keyword>
<dbReference type="Proteomes" id="UP000525078">
    <property type="component" value="Unassembled WGS sequence"/>
</dbReference>
<dbReference type="SUPFAM" id="SSF51430">
    <property type="entry name" value="NAD(P)-linked oxidoreductase"/>
    <property type="match status" value="1"/>
</dbReference>
<dbReference type="EMBL" id="JAATIQ010000275">
    <property type="protein sequence ID" value="KAF4365187.1"/>
    <property type="molecule type" value="Genomic_DNA"/>
</dbReference>
<dbReference type="InterPro" id="IPR036812">
    <property type="entry name" value="NAD(P)_OxRdtase_dom_sf"/>
</dbReference>
<reference evidence="4 5" key="1">
    <citation type="journal article" date="2020" name="bioRxiv">
        <title>Sequence and annotation of 42 cannabis genomes reveals extensive copy number variation in cannabinoid synthesis and pathogen resistance genes.</title>
        <authorList>
            <person name="Mckernan K.J."/>
            <person name="Helbert Y."/>
            <person name="Kane L.T."/>
            <person name="Ebling H."/>
            <person name="Zhang L."/>
            <person name="Liu B."/>
            <person name="Eaton Z."/>
            <person name="Mclaughlin S."/>
            <person name="Kingan S."/>
            <person name="Baybayan P."/>
            <person name="Concepcion G."/>
            <person name="Jordan M."/>
            <person name="Riva A."/>
            <person name="Barbazuk W."/>
            <person name="Harkins T."/>
        </authorList>
    </citation>
    <scope>NUCLEOTIDE SEQUENCE [LARGE SCALE GENOMIC DNA]</scope>
    <source>
        <strain evidence="4 5">cv. Jamaican Lion 4</strain>
        <strain evidence="1">Father</strain>
        <strain evidence="3">Mother</strain>
        <tissue evidence="1">Leaf</tissue>
    </source>
</reference>
<dbReference type="EMBL" id="JAATIQ010000705">
    <property type="protein sequence ID" value="KAF4348304.1"/>
    <property type="molecule type" value="Genomic_DNA"/>
</dbReference>
<dbReference type="EMBL" id="JAATIP010000063">
    <property type="protein sequence ID" value="KAF4380962.1"/>
    <property type="molecule type" value="Genomic_DNA"/>
</dbReference>
<name>A0A7J6DQC9_CANSA</name>
<organism evidence="1 5">
    <name type="scientific">Cannabis sativa</name>
    <name type="common">Hemp</name>
    <name type="synonym">Marijuana</name>
    <dbReference type="NCBI Taxonomy" id="3483"/>
    <lineage>
        <taxon>Eukaryota</taxon>
        <taxon>Viridiplantae</taxon>
        <taxon>Streptophyta</taxon>
        <taxon>Embryophyta</taxon>
        <taxon>Tracheophyta</taxon>
        <taxon>Spermatophyta</taxon>
        <taxon>Magnoliopsida</taxon>
        <taxon>eudicotyledons</taxon>
        <taxon>Gunneridae</taxon>
        <taxon>Pentapetalae</taxon>
        <taxon>rosids</taxon>
        <taxon>fabids</taxon>
        <taxon>Rosales</taxon>
        <taxon>Cannabaceae</taxon>
        <taxon>Cannabis</taxon>
    </lineage>
</organism>
<evidence type="ECO:0000313" key="1">
    <source>
        <dbReference type="EMBL" id="KAF4348304.1"/>
    </source>
</evidence>
<evidence type="ECO:0000313" key="5">
    <source>
        <dbReference type="Proteomes" id="UP000583929"/>
    </source>
</evidence>
<proteinExistence type="predicted"/>
<comment type="caution">
    <text evidence="1">The sequence shown here is derived from an EMBL/GenBank/DDBJ whole genome shotgun (WGS) entry which is preliminary data.</text>
</comment>
<evidence type="ECO:0000313" key="2">
    <source>
        <dbReference type="EMBL" id="KAF4365187.1"/>
    </source>
</evidence>
<evidence type="ECO:0000313" key="4">
    <source>
        <dbReference type="Proteomes" id="UP000525078"/>
    </source>
</evidence>